<evidence type="ECO:0000313" key="1">
    <source>
        <dbReference type="EMBL" id="JAE28310.1"/>
    </source>
</evidence>
<sequence>MPSQLMHRSPPEYHQTTPGGIHLALPAQLDCYLVWQCLQKLLKLSKKYYLPQH</sequence>
<reference evidence="1" key="2">
    <citation type="journal article" date="2015" name="Data Brief">
        <title>Shoot transcriptome of the giant reed, Arundo donax.</title>
        <authorList>
            <person name="Barrero R.A."/>
            <person name="Guerrero F.D."/>
            <person name="Moolhuijzen P."/>
            <person name="Goolsby J.A."/>
            <person name="Tidwell J."/>
            <person name="Bellgard S.E."/>
            <person name="Bellgard M.I."/>
        </authorList>
    </citation>
    <scope>NUCLEOTIDE SEQUENCE</scope>
    <source>
        <tissue evidence="1">Shoot tissue taken approximately 20 cm above the soil surface</tissue>
    </source>
</reference>
<organism evidence="1">
    <name type="scientific">Arundo donax</name>
    <name type="common">Giant reed</name>
    <name type="synonym">Donax arundinaceus</name>
    <dbReference type="NCBI Taxonomy" id="35708"/>
    <lineage>
        <taxon>Eukaryota</taxon>
        <taxon>Viridiplantae</taxon>
        <taxon>Streptophyta</taxon>
        <taxon>Embryophyta</taxon>
        <taxon>Tracheophyta</taxon>
        <taxon>Spermatophyta</taxon>
        <taxon>Magnoliopsida</taxon>
        <taxon>Liliopsida</taxon>
        <taxon>Poales</taxon>
        <taxon>Poaceae</taxon>
        <taxon>PACMAD clade</taxon>
        <taxon>Arundinoideae</taxon>
        <taxon>Arundineae</taxon>
        <taxon>Arundo</taxon>
    </lineage>
</organism>
<protein>
    <submittedName>
        <fullName evidence="1">Uncharacterized protein</fullName>
    </submittedName>
</protein>
<proteinExistence type="predicted"/>
<accession>A0A0A9GTF8</accession>
<dbReference type="AlphaFoldDB" id="A0A0A9GTF8"/>
<name>A0A0A9GTF8_ARUDO</name>
<reference evidence="1" key="1">
    <citation type="submission" date="2014-09" db="EMBL/GenBank/DDBJ databases">
        <authorList>
            <person name="Magalhaes I.L.F."/>
            <person name="Oliveira U."/>
            <person name="Santos F.R."/>
            <person name="Vidigal T.H.D.A."/>
            <person name="Brescovit A.D."/>
            <person name="Santos A.J."/>
        </authorList>
    </citation>
    <scope>NUCLEOTIDE SEQUENCE</scope>
    <source>
        <tissue evidence="1">Shoot tissue taken approximately 20 cm above the soil surface</tissue>
    </source>
</reference>
<dbReference type="EMBL" id="GBRH01169586">
    <property type="protein sequence ID" value="JAE28310.1"/>
    <property type="molecule type" value="Transcribed_RNA"/>
</dbReference>